<dbReference type="GO" id="GO:0009307">
    <property type="term" value="P:DNA restriction-modification system"/>
    <property type="evidence" value="ECO:0007669"/>
    <property type="project" value="InterPro"/>
</dbReference>
<reference evidence="4 5" key="1">
    <citation type="submission" date="2020-04" db="EMBL/GenBank/DDBJ databases">
        <title>Closed genome of O121:H19 shiga- toxin Escherichia coli isolated from flour in USA, 2016.</title>
        <authorList>
            <person name="Haendiges J."/>
            <person name="Jinneman K.C."/>
            <person name="Gonzalez-Escalona N."/>
        </authorList>
    </citation>
    <scope>NUCLEOTIDE SEQUENCE [LARGE SCALE GENOMIC DNA]</scope>
    <source>
        <strain evidence="4 5">FDA858783-1-52</strain>
    </source>
</reference>
<protein>
    <submittedName>
        <fullName evidence="4">DNA adenine methylase</fullName>
    </submittedName>
</protein>
<keyword evidence="2" id="KW-0808">Transferase</keyword>
<organism evidence="4 5">
    <name type="scientific">Escherichia coli O121</name>
    <dbReference type="NCBI Taxonomy" id="1055537"/>
    <lineage>
        <taxon>Bacteria</taxon>
        <taxon>Pseudomonadati</taxon>
        <taxon>Pseudomonadota</taxon>
        <taxon>Gammaproteobacteria</taxon>
        <taxon>Enterobacterales</taxon>
        <taxon>Enterobacteriaceae</taxon>
        <taxon>Escherichia</taxon>
    </lineage>
</organism>
<name>A0AAP9SLS3_ECOLX</name>
<dbReference type="GO" id="GO:0043565">
    <property type="term" value="F:sequence-specific DNA binding"/>
    <property type="evidence" value="ECO:0007669"/>
    <property type="project" value="TreeGrafter"/>
</dbReference>
<dbReference type="InterPro" id="IPR029063">
    <property type="entry name" value="SAM-dependent_MTases_sf"/>
</dbReference>
<dbReference type="GO" id="GO:0006298">
    <property type="term" value="P:mismatch repair"/>
    <property type="evidence" value="ECO:0007669"/>
    <property type="project" value="TreeGrafter"/>
</dbReference>
<dbReference type="PANTHER" id="PTHR30481">
    <property type="entry name" value="DNA ADENINE METHYLASE"/>
    <property type="match status" value="1"/>
</dbReference>
<evidence type="ECO:0000256" key="1">
    <source>
        <dbReference type="ARBA" id="ARBA00022603"/>
    </source>
</evidence>
<keyword evidence="1 4" id="KW-0489">Methyltransferase</keyword>
<sequence>MHLISWFCMRFSMTTFFTPLRYPGGKGRMGPWLSELLRYNGISGGYYVEPYAGGAGAALYLLMHGYVDHVIINDLDPVVYSFWWSVLNENDKFISLINETEVTMDNWYKQKDVINNYTKYDILSIGFATFFLNRTNRSGILSGGVIGGKEQSGKYKIDARYNKKKLCERVKKIGGMKKFIDLYNLDACELIGSIKNTLPKKSLIYLDPPYYEKGSQLYRNHYKPHDHKLISEKVKDISTPIIVTYDNCEEIRKLYKDEKIVEFSLHYSTHLTRPRVTELMVYKNLNIHSIPSMKKK</sequence>
<dbReference type="PANTHER" id="PTHR30481:SF2">
    <property type="entry name" value="SITE-SPECIFIC DNA-METHYLTRANSFERASE (ADENINE-SPECIFIC)"/>
    <property type="match status" value="1"/>
</dbReference>
<dbReference type="PIRSF" id="PIRSF000398">
    <property type="entry name" value="M_m6A_EcoRV"/>
    <property type="match status" value="1"/>
</dbReference>
<dbReference type="GO" id="GO:0009007">
    <property type="term" value="F:site-specific DNA-methyltransferase (adenine-specific) activity"/>
    <property type="evidence" value="ECO:0007669"/>
    <property type="project" value="UniProtKB-EC"/>
</dbReference>
<evidence type="ECO:0000313" key="5">
    <source>
        <dbReference type="Proteomes" id="UP000502462"/>
    </source>
</evidence>
<dbReference type="EMBL" id="CP051631">
    <property type="protein sequence ID" value="QJE07328.1"/>
    <property type="molecule type" value="Genomic_DNA"/>
</dbReference>
<proteinExistence type="predicted"/>
<dbReference type="Proteomes" id="UP000502462">
    <property type="component" value="Chromosome"/>
</dbReference>
<gene>
    <name evidence="4" type="ORF">A9225_19930</name>
</gene>
<accession>A0AAP9SLS3</accession>
<dbReference type="Gene3D" id="3.40.50.150">
    <property type="entry name" value="Vaccinia Virus protein VP39"/>
    <property type="match status" value="2"/>
</dbReference>
<dbReference type="AlphaFoldDB" id="A0AAP9SLS3"/>
<keyword evidence="3" id="KW-0949">S-adenosyl-L-methionine</keyword>
<dbReference type="PRINTS" id="PR00505">
    <property type="entry name" value="D12N6MTFRASE"/>
</dbReference>
<dbReference type="InterPro" id="IPR012263">
    <property type="entry name" value="M_m6A_EcoRV"/>
</dbReference>
<dbReference type="Pfam" id="PF02086">
    <property type="entry name" value="MethyltransfD12"/>
    <property type="match status" value="1"/>
</dbReference>
<evidence type="ECO:0000256" key="3">
    <source>
        <dbReference type="ARBA" id="ARBA00022691"/>
    </source>
</evidence>
<dbReference type="GO" id="GO:0032259">
    <property type="term" value="P:methylation"/>
    <property type="evidence" value="ECO:0007669"/>
    <property type="project" value="UniProtKB-KW"/>
</dbReference>
<evidence type="ECO:0000256" key="2">
    <source>
        <dbReference type="ARBA" id="ARBA00022679"/>
    </source>
</evidence>
<dbReference type="GO" id="GO:1904047">
    <property type="term" value="F:S-adenosyl-L-methionine binding"/>
    <property type="evidence" value="ECO:0007669"/>
    <property type="project" value="TreeGrafter"/>
</dbReference>
<dbReference type="InterPro" id="IPR012327">
    <property type="entry name" value="MeTrfase_D12"/>
</dbReference>
<evidence type="ECO:0000313" key="4">
    <source>
        <dbReference type="EMBL" id="QJE07328.1"/>
    </source>
</evidence>
<dbReference type="SUPFAM" id="SSF53335">
    <property type="entry name" value="S-adenosyl-L-methionine-dependent methyltransferases"/>
    <property type="match status" value="1"/>
</dbReference>